<feature type="transmembrane region" description="Helical" evidence="1">
    <location>
        <begin position="86"/>
        <end position="103"/>
    </location>
</feature>
<keyword evidence="1" id="KW-0472">Membrane</keyword>
<sequence length="150" mass="17164">MRSQPHSGLNFQGKIIALWTTFLLGMLFHTQLALMPLFHGIDVTQSHTHEYLELSSILWLMLGIFALPMLAIVAIAFTASRRFRQLHFGLTVFFTVSNLLHFVSDVLVSVPSYQLFLMALLFAIGLLLNLVSYQWIREGNRDRQLFKAVL</sequence>
<keyword evidence="1" id="KW-1133">Transmembrane helix</keyword>
<organism evidence="2 3">
    <name type="scientific">Acaryochloris thomasi RCC1774</name>
    <dbReference type="NCBI Taxonomy" id="1764569"/>
    <lineage>
        <taxon>Bacteria</taxon>
        <taxon>Bacillati</taxon>
        <taxon>Cyanobacteriota</taxon>
        <taxon>Cyanophyceae</taxon>
        <taxon>Acaryochloridales</taxon>
        <taxon>Acaryochloridaceae</taxon>
        <taxon>Acaryochloris</taxon>
        <taxon>Acaryochloris thomasi</taxon>
    </lineage>
</organism>
<keyword evidence="1" id="KW-0812">Transmembrane</keyword>
<proteinExistence type="predicted"/>
<feature type="transmembrane region" description="Helical" evidence="1">
    <location>
        <begin position="115"/>
        <end position="136"/>
    </location>
</feature>
<gene>
    <name evidence="2" type="ORF">C1752_08671</name>
</gene>
<reference evidence="2 3" key="1">
    <citation type="journal article" date="2018" name="Sci. Rep.">
        <title>A novel species of the marine cyanobacterium Acaryochloris with a unique pigment content and lifestyle.</title>
        <authorList>
            <person name="Partensky F."/>
            <person name="Six C."/>
            <person name="Ratin M."/>
            <person name="Garczarek L."/>
            <person name="Vaulot D."/>
            <person name="Probert I."/>
            <person name="Calteau A."/>
            <person name="Gourvil P."/>
            <person name="Marie D."/>
            <person name="Grebert T."/>
            <person name="Bouchier C."/>
            <person name="Le Panse S."/>
            <person name="Gachenot M."/>
            <person name="Rodriguez F."/>
            <person name="Garrido J.L."/>
        </authorList>
    </citation>
    <scope>NUCLEOTIDE SEQUENCE [LARGE SCALE GENOMIC DNA]</scope>
    <source>
        <strain evidence="2 3">RCC1774</strain>
    </source>
</reference>
<comment type="caution">
    <text evidence="2">The sequence shown here is derived from an EMBL/GenBank/DDBJ whole genome shotgun (WGS) entry which is preliminary data.</text>
</comment>
<dbReference type="OrthoDB" id="425089at2"/>
<evidence type="ECO:0000313" key="3">
    <source>
        <dbReference type="Proteomes" id="UP000248857"/>
    </source>
</evidence>
<dbReference type="Proteomes" id="UP000248857">
    <property type="component" value="Unassembled WGS sequence"/>
</dbReference>
<evidence type="ECO:0000256" key="1">
    <source>
        <dbReference type="SAM" id="Phobius"/>
    </source>
</evidence>
<evidence type="ECO:0000313" key="2">
    <source>
        <dbReference type="EMBL" id="PZD70896.1"/>
    </source>
</evidence>
<accession>A0A2W1JA65</accession>
<dbReference type="RefSeq" id="WP_110988547.1">
    <property type="nucleotide sequence ID" value="NZ_CAWNWM010000025.1"/>
</dbReference>
<name>A0A2W1JA65_9CYAN</name>
<feature type="transmembrane region" description="Helical" evidence="1">
    <location>
        <begin position="16"/>
        <end position="37"/>
    </location>
</feature>
<feature type="transmembrane region" description="Helical" evidence="1">
    <location>
        <begin position="57"/>
        <end position="79"/>
    </location>
</feature>
<dbReference type="AlphaFoldDB" id="A0A2W1JA65"/>
<protein>
    <submittedName>
        <fullName evidence="2">Uncharacterized protein</fullName>
    </submittedName>
</protein>
<keyword evidence="3" id="KW-1185">Reference proteome</keyword>
<dbReference type="EMBL" id="PQWO01000025">
    <property type="protein sequence ID" value="PZD70896.1"/>
    <property type="molecule type" value="Genomic_DNA"/>
</dbReference>